<evidence type="ECO:0000313" key="1">
    <source>
        <dbReference type="EMBL" id="GBR77342.1"/>
    </source>
</evidence>
<dbReference type="AlphaFoldDB" id="A0A388TJV5"/>
<keyword evidence="2" id="KW-1185">Reference proteome</keyword>
<reference evidence="1 2" key="1">
    <citation type="journal article" date="2019" name="ISME J.">
        <title>Genome analyses of uncultured TG2/ZB3 bacteria in 'Margulisbacteria' specifically attached to ectosymbiotic spirochetes of protists in the termite gut.</title>
        <authorList>
            <person name="Utami Y.D."/>
            <person name="Kuwahara H."/>
            <person name="Igai K."/>
            <person name="Murakami T."/>
            <person name="Sugaya K."/>
            <person name="Morikawa T."/>
            <person name="Nagura Y."/>
            <person name="Yuki M."/>
            <person name="Deevong P."/>
            <person name="Inoue T."/>
            <person name="Kihara K."/>
            <person name="Lo N."/>
            <person name="Yamada A."/>
            <person name="Ohkuma M."/>
            <person name="Hongoh Y."/>
        </authorList>
    </citation>
    <scope>NUCLEOTIDE SEQUENCE [LARGE SCALE GENOMIC DNA]</scope>
    <source>
        <strain evidence="1">RsDinE6-01</strain>
    </source>
</reference>
<protein>
    <submittedName>
        <fullName evidence="1">Uncharacterized protein</fullName>
    </submittedName>
</protein>
<proteinExistence type="predicted"/>
<dbReference type="SUPFAM" id="SSF50939">
    <property type="entry name" value="Sialidases"/>
    <property type="match status" value="1"/>
</dbReference>
<accession>A0A388TJV5</accession>
<dbReference type="InterPro" id="IPR036278">
    <property type="entry name" value="Sialidase_sf"/>
</dbReference>
<evidence type="ECO:0000313" key="2">
    <source>
        <dbReference type="Proteomes" id="UP000282196"/>
    </source>
</evidence>
<dbReference type="EMBL" id="BGZP01000001">
    <property type="protein sequence ID" value="GBR77342.1"/>
    <property type="molecule type" value="Genomic_DNA"/>
</dbReference>
<name>A0A388TJV5_9BACT</name>
<gene>
    <name evidence="1" type="ORF">RDn1_001</name>
</gene>
<dbReference type="Gene3D" id="2.120.10.10">
    <property type="match status" value="1"/>
</dbReference>
<dbReference type="NCBIfam" id="NF041940">
    <property type="entry name" value="choice_anch_X"/>
    <property type="match status" value="1"/>
</dbReference>
<organism evidence="1 2">
    <name type="scientific">Candidatus Termititenax dinenymphae</name>
    <dbReference type="NCBI Taxonomy" id="2218523"/>
    <lineage>
        <taxon>Bacteria</taxon>
        <taxon>Bacillati</taxon>
        <taxon>Candidatus Margulisiibacteriota</taxon>
        <taxon>Candidatus Termititenacia</taxon>
        <taxon>Candidatus Termititenacales</taxon>
        <taxon>Candidatus Termititenacaceae</taxon>
        <taxon>Candidatus Termititenax</taxon>
    </lineage>
</organism>
<dbReference type="CDD" id="cd15482">
    <property type="entry name" value="Sialidase_non-viral"/>
    <property type="match status" value="1"/>
</dbReference>
<dbReference type="Proteomes" id="UP000282196">
    <property type="component" value="Unassembled WGS sequence"/>
</dbReference>
<feature type="non-terminal residue" evidence="1">
    <location>
        <position position="1"/>
    </location>
</feature>
<comment type="caution">
    <text evidence="1">The sequence shown here is derived from an EMBL/GenBank/DDBJ whole genome shotgun (WGS) entry which is preliminary data.</text>
</comment>
<sequence length="1194" mass="132444">ALAGAANSVRVNDSHIYRQDVFGRTVQHSVRSNGRLHLVYTDLKDARSKQTGVYYLRSMDGGLSWDKPVPLSGDKIADDAQILTDAAGRLYVFYSAGGGIYMIESGDAGARWSEPYLVSGRYLRSRSPSAVITGAGDIQLVWDDAGMIMFRSYDGKARSWNTIIDISNEACASPLLVNYNNRLLYALWLQNGEVVCRILDLERGIWGVLENVSAEANAKLKTTAKACRNLSAAVDSRNNLYVIWSNGRQLLSRTRESGIWSGVISRLTSTYAAASAPAVVFDSTGRVFIAYLEKNKIVLSQYDSRLRLWSKNAVFTLDAPKNFSTLALGGNTSFNERLSSYQQGFDLLWVERENNKLDGTLAFNNRSDEFGAVRHTAKAEENNGPELELTSVSYNSQYLYSPNPSTLYYGGLLPERKEFVIRGKVRGRGDGVRRIAFSPAFGISPRDEYNLGTGEWSVRYSLQAVDNPADITITAYDRAGNASTRIVSVVKDTTPPAPPTWVKIWPDAVSENIPANQPLKDDDALVFVTWTDGQDGGSGVKYHMMGNKSNWWQNAVHSSGDEERADEGENTFYVFAVDRVGNVSLPGTDRILIGTVPPPAPELLLAVTSANYFYGTCTPDVEAILVNGLADKNMTIVTPGVWQYKHNMSDGQRIAVHLQALDKFKNKSSVAEFLLGVDRTPPKIETAEHNASGKVLRIRDRLIVTAQSEVGGAAVFNIKDVTGNIAMRDDGLGGDLTANDGVYTGVYTVADTAKGRHDISVIVRDTAGNAAEKKLKSAEFDSWAELLVDNFEDRGDFYPWKNHAQAQNINAMDKKELENIPIPEGKGVLRVEYEIGEEGWAGIASREFLPRSYYGQRPALQFWLKGSGSQLGRLVVQLLHKDSTMGQNNYDADFSYSVPLSDTQWKKYSVFIPEEMLDGLEQTIKYAIYIYDPEAGNNRVFYLDDLRLVFHQPLPQKPAFTSITRPANFAVDQYPRSKPRQPEQGDFVTGGVITAPYLNVELTPQVLVGGQEQIAKLYAPLELRIAQAYVVWGRLNQNLQSTQLSAVGGNVFKGTYQVPPDLQLGEQSGIVFVQTLDGQVYKKDFYYRVLTPKQTGVVEQLTAQFYPHPLLTGKDIRVRVHLPESVQSQQVMIFLSEDHSKVTSVLLHREKQGVWQGVFALSEDTPPGEYSANIVCKTNDGSFIKKKIKYSVYK</sequence>